<dbReference type="GO" id="GO:0006412">
    <property type="term" value="P:translation"/>
    <property type="evidence" value="ECO:0007669"/>
    <property type="project" value="InterPro"/>
</dbReference>
<name>A0AB94IYE7_9BACT</name>
<dbReference type="GO" id="GO:0019843">
    <property type="term" value="F:rRNA binding"/>
    <property type="evidence" value="ECO:0007669"/>
    <property type="project" value="UniProtKB-UniRule"/>
</dbReference>
<evidence type="ECO:0000256" key="4">
    <source>
        <dbReference type="ARBA" id="ARBA00022980"/>
    </source>
</evidence>
<dbReference type="FunFam" id="1.10.1900.20:FF:000001">
    <property type="entry name" value="50S ribosomal protein L20"/>
    <property type="match status" value="1"/>
</dbReference>
<proteinExistence type="inferred from homology"/>
<accession>A0AB94IYE7</accession>
<dbReference type="HAMAP" id="MF_00382">
    <property type="entry name" value="Ribosomal_bL20"/>
    <property type="match status" value="1"/>
</dbReference>
<dbReference type="GO" id="GO:0000027">
    <property type="term" value="P:ribosomal large subunit assembly"/>
    <property type="evidence" value="ECO:0007669"/>
    <property type="project" value="UniProtKB-UniRule"/>
</dbReference>
<dbReference type="Pfam" id="PF00453">
    <property type="entry name" value="Ribosomal_L20"/>
    <property type="match status" value="1"/>
</dbReference>
<reference evidence="9 10" key="2">
    <citation type="submission" date="2010-03" db="EMBL/GenBank/DDBJ databases">
        <authorList>
            <person name="Pajon A."/>
        </authorList>
    </citation>
    <scope>NUCLEOTIDE SEQUENCE [LARGE SCALE GENOMIC DNA]</scope>
    <source>
        <strain evidence="9 10">SGP1</strain>
    </source>
</reference>
<dbReference type="GO" id="GO:1990904">
    <property type="term" value="C:ribonucleoprotein complex"/>
    <property type="evidence" value="ECO:0007669"/>
    <property type="project" value="UniProtKB-KW"/>
</dbReference>
<dbReference type="Gene3D" id="6.10.160.10">
    <property type="match status" value="1"/>
</dbReference>
<evidence type="ECO:0000313" key="10">
    <source>
        <dbReference type="Proteomes" id="UP000008957"/>
    </source>
</evidence>
<keyword evidence="3 7" id="KW-0694">RNA-binding</keyword>
<dbReference type="CDD" id="cd07026">
    <property type="entry name" value="Ribosomal_L20"/>
    <property type="match status" value="1"/>
</dbReference>
<dbReference type="GO" id="GO:0003735">
    <property type="term" value="F:structural constituent of ribosome"/>
    <property type="evidence" value="ECO:0007669"/>
    <property type="project" value="InterPro"/>
</dbReference>
<evidence type="ECO:0000256" key="3">
    <source>
        <dbReference type="ARBA" id="ARBA00022884"/>
    </source>
</evidence>
<evidence type="ECO:0000256" key="5">
    <source>
        <dbReference type="ARBA" id="ARBA00023274"/>
    </source>
</evidence>
<evidence type="ECO:0000256" key="6">
    <source>
        <dbReference type="ARBA" id="ARBA00035172"/>
    </source>
</evidence>
<evidence type="ECO:0000256" key="7">
    <source>
        <dbReference type="HAMAP-Rule" id="MF_00382"/>
    </source>
</evidence>
<dbReference type="KEGG" id="sbr:SY1_19990"/>
<dbReference type="AlphaFoldDB" id="A0AB94IYE7"/>
<comment type="similarity">
    <text evidence="1 7 8">Belongs to the bacterial ribosomal protein bL20 family.</text>
</comment>
<gene>
    <name evidence="7" type="primary">rplT</name>
    <name evidence="9" type="ORF">SY1_19990</name>
</gene>
<dbReference type="PRINTS" id="PR00062">
    <property type="entry name" value="RIBOSOMALL20"/>
</dbReference>
<dbReference type="NCBIfam" id="TIGR01032">
    <property type="entry name" value="rplT_bact"/>
    <property type="match status" value="1"/>
</dbReference>
<sequence length="117" mass="13611">MRVKGASISNKKRKKLFTVTKGYWGQHKHAYRRAREAYLAALSRAYNDRKRKKRDYRRLWITRISAAVRSEGMSYSVFMNGLKRAGVAMNRKMLSELAIHDMEAFRSLVGQAKSALR</sequence>
<evidence type="ECO:0000256" key="1">
    <source>
        <dbReference type="ARBA" id="ARBA00007698"/>
    </source>
</evidence>
<dbReference type="InterPro" id="IPR049946">
    <property type="entry name" value="RIBOSOMAL_L20_CS"/>
</dbReference>
<dbReference type="RefSeq" id="WP_015556948.1">
    <property type="nucleotide sequence ID" value="NC_021038.1"/>
</dbReference>
<dbReference type="PROSITE" id="PS00937">
    <property type="entry name" value="RIBOSOMAL_L20"/>
    <property type="match status" value="1"/>
</dbReference>
<evidence type="ECO:0000256" key="8">
    <source>
        <dbReference type="RuleBase" id="RU000560"/>
    </source>
</evidence>
<keyword evidence="2 7" id="KW-0699">rRNA-binding</keyword>
<dbReference type="GO" id="GO:0005840">
    <property type="term" value="C:ribosome"/>
    <property type="evidence" value="ECO:0007669"/>
    <property type="project" value="UniProtKB-KW"/>
</dbReference>
<keyword evidence="10" id="KW-1185">Reference proteome</keyword>
<evidence type="ECO:0000256" key="2">
    <source>
        <dbReference type="ARBA" id="ARBA00022730"/>
    </source>
</evidence>
<dbReference type="SUPFAM" id="SSF74731">
    <property type="entry name" value="Ribosomal protein L20"/>
    <property type="match status" value="1"/>
</dbReference>
<dbReference type="Proteomes" id="UP000008957">
    <property type="component" value="Chromosome"/>
</dbReference>
<dbReference type="InterPro" id="IPR035566">
    <property type="entry name" value="Ribosomal_protein_bL20_C"/>
</dbReference>
<comment type="function">
    <text evidence="7 8">Binds directly to 23S ribosomal RNA and is necessary for the in vitro assembly process of the 50S ribosomal subunit. It is not involved in the protein synthesizing functions of that subunit.</text>
</comment>
<keyword evidence="4 7" id="KW-0689">Ribosomal protein</keyword>
<reference evidence="10" key="1">
    <citation type="submission" date="2010-03" db="EMBL/GenBank/DDBJ databases">
        <title>The genome sequence of Synergistetes sp. SGP1.</title>
        <authorList>
            <consortium name="metaHIT consortium -- http://www.metahit.eu/"/>
            <person name="Pajon A."/>
            <person name="Turner K."/>
            <person name="Parkhill J."/>
            <person name="Wade W."/>
            <person name="Vartoukian S."/>
        </authorList>
    </citation>
    <scope>NUCLEOTIDE SEQUENCE [LARGE SCALE GENOMIC DNA]</scope>
    <source>
        <strain evidence="10">SGP1</strain>
    </source>
</reference>
<protein>
    <recommendedName>
        <fullName evidence="6 7">Large ribosomal subunit protein bL20</fullName>
    </recommendedName>
</protein>
<dbReference type="PANTHER" id="PTHR10986">
    <property type="entry name" value="39S RIBOSOMAL PROTEIN L20"/>
    <property type="match status" value="1"/>
</dbReference>
<organism evidence="9 10">
    <name type="scientific">Fretibacterium fastidiosum</name>
    <dbReference type="NCBI Taxonomy" id="651822"/>
    <lineage>
        <taxon>Bacteria</taxon>
        <taxon>Thermotogati</taxon>
        <taxon>Synergistota</taxon>
        <taxon>Synergistia</taxon>
        <taxon>Synergistales</taxon>
        <taxon>Aminobacteriaceae</taxon>
        <taxon>Fretibacterium</taxon>
    </lineage>
</organism>
<dbReference type="InterPro" id="IPR005813">
    <property type="entry name" value="Ribosomal_bL20"/>
</dbReference>
<dbReference type="Gene3D" id="1.10.1900.20">
    <property type="entry name" value="Ribosomal protein L20"/>
    <property type="match status" value="1"/>
</dbReference>
<evidence type="ECO:0000313" key="9">
    <source>
        <dbReference type="EMBL" id="CBL28801.1"/>
    </source>
</evidence>
<dbReference type="EMBL" id="FP929056">
    <property type="protein sequence ID" value="CBL28801.1"/>
    <property type="molecule type" value="Genomic_DNA"/>
</dbReference>
<keyword evidence="5 7" id="KW-0687">Ribonucleoprotein</keyword>